<dbReference type="InterPro" id="IPR029058">
    <property type="entry name" value="AB_hydrolase_fold"/>
</dbReference>
<evidence type="ECO:0000256" key="1">
    <source>
        <dbReference type="ARBA" id="ARBA00010088"/>
    </source>
</evidence>
<evidence type="ECO:0000256" key="5">
    <source>
        <dbReference type="SAM" id="SignalP"/>
    </source>
</evidence>
<sequence length="558" mass="60053">MRASKLVALAVLAVALPVLSGCGLSAQRDAAVSKLVAEADAAPAPRLDWAQCADPELARYQCATARVPRDYQQPDGPSIELAVVRQLASEPERRIGTLFTAAGGPGGSGVNWARKGELFPGEISRRFDVLTFDQRGIGRSAQVRCHADAQAQERFWLAASIPPVNPEQEVATERASRALAAGCAAHSPDLLPHLTTVDAARDLDLLRRALGEDQISYEGGSYASYLGQVYGALFGDRVRALLLGSMIDPEVYTEDIRRQVTDTAVGTDEVFGEFLRLCAEAGRLRCGFAAGPEQTPERRGQGTAQPADPATGVPTTGAPATTSAALAAKEALRQRVSALMERLAQGPITVGEREHARQVQHTEVMQARSLLLYDSEEGWSALARLLSELERGPAGNPETVQAILAGGSVGWDFLDSYTAISCADNSVLRQPEQWPAIAREFTGAAAAYGPFWLYQHQPCAAWPAPEGGYPQRYTGPWTLSSDKPALLINNRYDPVTPLVFAQRAQQEMVNARLVVVSDGYGHDTRGECVRRLRERYLVDLQLPAPGATCALETQPFAG</sequence>
<dbReference type="InterPro" id="IPR013595">
    <property type="entry name" value="Pept_S33_TAP-like_C"/>
</dbReference>
<evidence type="ECO:0000259" key="6">
    <source>
        <dbReference type="Pfam" id="PF00561"/>
    </source>
</evidence>
<dbReference type="EMBL" id="JAGGMR010000001">
    <property type="protein sequence ID" value="MBP2187953.1"/>
    <property type="molecule type" value="Genomic_DNA"/>
</dbReference>
<dbReference type="PANTHER" id="PTHR43248">
    <property type="entry name" value="2-SUCCINYL-6-HYDROXY-2,4-CYCLOHEXADIENE-1-CARBOXYLATE SYNTHASE"/>
    <property type="match status" value="1"/>
</dbReference>
<gene>
    <name evidence="8" type="ORF">BJ987_000854</name>
</gene>
<feature type="signal peptide" evidence="5">
    <location>
        <begin position="1"/>
        <end position="20"/>
    </location>
</feature>
<feature type="region of interest" description="Disordered" evidence="4">
    <location>
        <begin position="290"/>
        <end position="318"/>
    </location>
</feature>
<dbReference type="PROSITE" id="PS51257">
    <property type="entry name" value="PROKAR_LIPOPROTEIN"/>
    <property type="match status" value="1"/>
</dbReference>
<evidence type="ECO:0000313" key="9">
    <source>
        <dbReference type="Proteomes" id="UP001519325"/>
    </source>
</evidence>
<dbReference type="RefSeq" id="WP_209884891.1">
    <property type="nucleotide sequence ID" value="NZ_JAGGMR010000001.1"/>
</dbReference>
<dbReference type="Proteomes" id="UP001519325">
    <property type="component" value="Unassembled WGS sequence"/>
</dbReference>
<dbReference type="Gene3D" id="3.40.50.1820">
    <property type="entry name" value="alpha/beta hydrolase"/>
    <property type="match status" value="1"/>
</dbReference>
<organism evidence="8 9">
    <name type="scientific">Nocardia goodfellowii</name>
    <dbReference type="NCBI Taxonomy" id="882446"/>
    <lineage>
        <taxon>Bacteria</taxon>
        <taxon>Bacillati</taxon>
        <taxon>Actinomycetota</taxon>
        <taxon>Actinomycetes</taxon>
        <taxon>Mycobacteriales</taxon>
        <taxon>Nocardiaceae</taxon>
        <taxon>Nocardia</taxon>
    </lineage>
</organism>
<evidence type="ECO:0000256" key="3">
    <source>
        <dbReference type="ARBA" id="ARBA00022801"/>
    </source>
</evidence>
<dbReference type="PANTHER" id="PTHR43248:SF29">
    <property type="entry name" value="TRIPEPTIDYL AMINOPEPTIDASE"/>
    <property type="match status" value="1"/>
</dbReference>
<keyword evidence="2 5" id="KW-0732">Signal</keyword>
<accession>A0ABS4Q8D9</accession>
<feature type="domain" description="AB hydrolase-1" evidence="6">
    <location>
        <begin position="103"/>
        <end position="245"/>
    </location>
</feature>
<dbReference type="InterPro" id="IPR051601">
    <property type="entry name" value="Serine_prot/Carboxylest_S33"/>
</dbReference>
<keyword evidence="9" id="KW-1185">Reference proteome</keyword>
<dbReference type="Pfam" id="PF08386">
    <property type="entry name" value="Abhydrolase_4"/>
    <property type="match status" value="1"/>
</dbReference>
<evidence type="ECO:0000256" key="4">
    <source>
        <dbReference type="SAM" id="MobiDB-lite"/>
    </source>
</evidence>
<protein>
    <submittedName>
        <fullName evidence="8">Pimeloyl-ACP methyl ester carboxylesterase</fullName>
    </submittedName>
</protein>
<reference evidence="8 9" key="1">
    <citation type="submission" date="2021-03" db="EMBL/GenBank/DDBJ databases">
        <title>Sequencing the genomes of 1000 actinobacteria strains.</title>
        <authorList>
            <person name="Klenk H.-P."/>
        </authorList>
    </citation>
    <scope>NUCLEOTIDE SEQUENCE [LARGE SCALE GENOMIC DNA]</scope>
    <source>
        <strain evidence="8 9">DSM 45516</strain>
    </source>
</reference>
<dbReference type="SUPFAM" id="SSF53474">
    <property type="entry name" value="alpha/beta-Hydrolases"/>
    <property type="match status" value="1"/>
</dbReference>
<comment type="similarity">
    <text evidence="1">Belongs to the peptidase S33 family.</text>
</comment>
<name>A0ABS4Q8D9_9NOCA</name>
<comment type="caution">
    <text evidence="8">The sequence shown here is derived from an EMBL/GenBank/DDBJ whole genome shotgun (WGS) entry which is preliminary data.</text>
</comment>
<evidence type="ECO:0000256" key="2">
    <source>
        <dbReference type="ARBA" id="ARBA00022729"/>
    </source>
</evidence>
<evidence type="ECO:0000313" key="8">
    <source>
        <dbReference type="EMBL" id="MBP2187953.1"/>
    </source>
</evidence>
<dbReference type="Pfam" id="PF00561">
    <property type="entry name" value="Abhydrolase_1"/>
    <property type="match status" value="1"/>
</dbReference>
<evidence type="ECO:0000259" key="7">
    <source>
        <dbReference type="Pfam" id="PF08386"/>
    </source>
</evidence>
<feature type="compositionally biased region" description="Low complexity" evidence="4">
    <location>
        <begin position="306"/>
        <end position="318"/>
    </location>
</feature>
<feature type="chain" id="PRO_5045643642" evidence="5">
    <location>
        <begin position="21"/>
        <end position="558"/>
    </location>
</feature>
<dbReference type="InterPro" id="IPR000073">
    <property type="entry name" value="AB_hydrolase_1"/>
</dbReference>
<keyword evidence="3" id="KW-0378">Hydrolase</keyword>
<feature type="domain" description="Peptidase S33 tripeptidyl aminopeptidase-like C-terminal" evidence="7">
    <location>
        <begin position="447"/>
        <end position="549"/>
    </location>
</feature>
<proteinExistence type="inferred from homology"/>